<dbReference type="SUPFAM" id="SSF53335">
    <property type="entry name" value="S-adenosyl-L-methionine-dependent methyltransferases"/>
    <property type="match status" value="1"/>
</dbReference>
<dbReference type="AlphaFoldDB" id="A0A157PMN0"/>
<evidence type="ECO:0000256" key="7">
    <source>
        <dbReference type="ARBA" id="ARBA00022679"/>
    </source>
</evidence>
<comment type="similarity">
    <text evidence="3 9">Belongs to the class I-like SAM-binding methyltransferase superfamily. TPMT family.</text>
</comment>
<dbReference type="RefSeq" id="WP_066413355.1">
    <property type="nucleotide sequence ID" value="NZ_FKBS01000014.1"/>
</dbReference>
<dbReference type="GO" id="GO:0005737">
    <property type="term" value="C:cytoplasm"/>
    <property type="evidence" value="ECO:0007669"/>
    <property type="project" value="UniProtKB-SubCell"/>
</dbReference>
<dbReference type="InterPro" id="IPR025835">
    <property type="entry name" value="Thiopurine_S-MeTrfase"/>
</dbReference>
<dbReference type="OrthoDB" id="9778208at2"/>
<evidence type="ECO:0000256" key="8">
    <source>
        <dbReference type="ARBA" id="ARBA00022691"/>
    </source>
</evidence>
<evidence type="ECO:0000256" key="5">
    <source>
        <dbReference type="ARBA" id="ARBA00022490"/>
    </source>
</evidence>
<reference evidence="10 11" key="1">
    <citation type="submission" date="2016-03" db="EMBL/GenBank/DDBJ databases">
        <authorList>
            <consortium name="Pathogen Informatics"/>
        </authorList>
    </citation>
    <scope>NUCLEOTIDE SEQUENCE [LARGE SCALE GENOMIC DNA]</scope>
    <source>
        <strain evidence="10 11">NCTC13364</strain>
    </source>
</reference>
<name>A0A157PMN0_9BORD</name>
<dbReference type="GO" id="GO:0008119">
    <property type="term" value="F:thiopurine S-methyltransferase activity"/>
    <property type="evidence" value="ECO:0007669"/>
    <property type="project" value="UniProtKB-UniRule"/>
</dbReference>
<feature type="binding site" evidence="9">
    <location>
        <position position="10"/>
    </location>
    <ligand>
        <name>S-adenosyl-L-methionine</name>
        <dbReference type="ChEBI" id="CHEBI:59789"/>
    </ligand>
</feature>
<dbReference type="NCBIfam" id="NF009732">
    <property type="entry name" value="PRK13255.1"/>
    <property type="match status" value="1"/>
</dbReference>
<evidence type="ECO:0000256" key="4">
    <source>
        <dbReference type="ARBA" id="ARBA00011905"/>
    </source>
</evidence>
<evidence type="ECO:0000256" key="3">
    <source>
        <dbReference type="ARBA" id="ARBA00008145"/>
    </source>
</evidence>
<feature type="binding site" evidence="9">
    <location>
        <position position="66"/>
    </location>
    <ligand>
        <name>S-adenosyl-L-methionine</name>
        <dbReference type="ChEBI" id="CHEBI:59789"/>
    </ligand>
</feature>
<evidence type="ECO:0000256" key="9">
    <source>
        <dbReference type="HAMAP-Rule" id="MF_00812"/>
    </source>
</evidence>
<dbReference type="PROSITE" id="PS51585">
    <property type="entry name" value="SAM_MT_TPMT"/>
    <property type="match status" value="1"/>
</dbReference>
<dbReference type="EMBL" id="FKBS01000014">
    <property type="protein sequence ID" value="SAI34813.1"/>
    <property type="molecule type" value="Genomic_DNA"/>
</dbReference>
<comment type="subcellular location">
    <subcellularLocation>
        <location evidence="2 9">Cytoplasm</location>
    </subcellularLocation>
</comment>
<dbReference type="PANTHER" id="PTHR10259:SF11">
    <property type="entry name" value="THIOPURINE S-METHYLTRANSFERASE"/>
    <property type="match status" value="1"/>
</dbReference>
<evidence type="ECO:0000313" key="10">
    <source>
        <dbReference type="EMBL" id="SAI34813.1"/>
    </source>
</evidence>
<keyword evidence="5 9" id="KW-0963">Cytoplasm</keyword>
<dbReference type="GO" id="GO:0010038">
    <property type="term" value="P:response to metal ion"/>
    <property type="evidence" value="ECO:0007669"/>
    <property type="project" value="InterPro"/>
</dbReference>
<dbReference type="PIRSF" id="PIRSF023956">
    <property type="entry name" value="Thiopurine_S-methyltransferase"/>
    <property type="match status" value="1"/>
</dbReference>
<evidence type="ECO:0000256" key="1">
    <source>
        <dbReference type="ARBA" id="ARBA00000903"/>
    </source>
</evidence>
<dbReference type="Gene3D" id="3.40.50.150">
    <property type="entry name" value="Vaccinia Virus protein VP39"/>
    <property type="match status" value="1"/>
</dbReference>
<dbReference type="FunFam" id="3.40.50.150:FF:000101">
    <property type="entry name" value="Thiopurine S-methyltransferase"/>
    <property type="match status" value="1"/>
</dbReference>
<keyword evidence="6 9" id="KW-0489">Methyltransferase</keyword>
<dbReference type="InterPro" id="IPR022474">
    <property type="entry name" value="Thiopur_S-MeTfrase_Se/Te_detox"/>
</dbReference>
<keyword evidence="8 9" id="KW-0949">S-adenosyl-L-methionine</keyword>
<dbReference type="Proteomes" id="UP000077037">
    <property type="component" value="Unassembled WGS sequence"/>
</dbReference>
<protein>
    <recommendedName>
        <fullName evidence="4 9">Thiopurine S-methyltransferase</fullName>
        <ecNumber evidence="4 9">2.1.1.67</ecNumber>
    </recommendedName>
    <alternativeName>
        <fullName evidence="9">Thiopurine methyltransferase</fullName>
    </alternativeName>
</protein>
<dbReference type="HAMAP" id="MF_00812">
    <property type="entry name" value="Thiopur_methtran"/>
    <property type="match status" value="1"/>
</dbReference>
<dbReference type="PANTHER" id="PTHR10259">
    <property type="entry name" value="THIOPURINE S-METHYLTRANSFERASE"/>
    <property type="match status" value="1"/>
</dbReference>
<feature type="binding site" evidence="9">
    <location>
        <position position="45"/>
    </location>
    <ligand>
        <name>S-adenosyl-L-methionine</name>
        <dbReference type="ChEBI" id="CHEBI:59789"/>
    </ligand>
</feature>
<dbReference type="NCBIfam" id="TIGR03840">
    <property type="entry name" value="TMPT_Se_Te"/>
    <property type="match status" value="1"/>
</dbReference>
<evidence type="ECO:0000313" key="11">
    <source>
        <dbReference type="Proteomes" id="UP000077037"/>
    </source>
</evidence>
<keyword evidence="7 9" id="KW-0808">Transferase</keyword>
<accession>A0A157PMN0</accession>
<dbReference type="InterPro" id="IPR008854">
    <property type="entry name" value="TPMT"/>
</dbReference>
<dbReference type="GO" id="GO:0032259">
    <property type="term" value="P:methylation"/>
    <property type="evidence" value="ECO:0007669"/>
    <property type="project" value="UniProtKB-KW"/>
</dbReference>
<evidence type="ECO:0000256" key="6">
    <source>
        <dbReference type="ARBA" id="ARBA00022603"/>
    </source>
</evidence>
<dbReference type="InterPro" id="IPR029063">
    <property type="entry name" value="SAM-dependent_MTases_sf"/>
</dbReference>
<evidence type="ECO:0000256" key="2">
    <source>
        <dbReference type="ARBA" id="ARBA00004496"/>
    </source>
</evidence>
<comment type="catalytic activity">
    <reaction evidence="1 9">
        <text>S-adenosyl-L-methionine + a thiopurine = S-adenosyl-L-homocysteine + a thiopurine S-methylether.</text>
        <dbReference type="EC" id="2.1.1.67"/>
    </reaction>
</comment>
<gene>
    <name evidence="9 10" type="primary">tpm</name>
    <name evidence="10" type="ORF">SAMEA1982600_02850</name>
</gene>
<feature type="binding site" evidence="9">
    <location>
        <position position="123"/>
    </location>
    <ligand>
        <name>S-adenosyl-L-methionine</name>
        <dbReference type="ChEBI" id="CHEBI:59789"/>
    </ligand>
</feature>
<organism evidence="10 11">
    <name type="scientific">Bordetella ansorpii</name>
    <dbReference type="NCBI Taxonomy" id="288768"/>
    <lineage>
        <taxon>Bacteria</taxon>
        <taxon>Pseudomonadati</taxon>
        <taxon>Pseudomonadota</taxon>
        <taxon>Betaproteobacteria</taxon>
        <taxon>Burkholderiales</taxon>
        <taxon>Alcaligenaceae</taxon>
        <taxon>Bordetella</taxon>
    </lineage>
</organism>
<dbReference type="EC" id="2.1.1.67" evidence="4 9"/>
<sequence length="219" mass="24699">MEAEFWLERWRGGQTNFHQARVTPPLERYWPLLSVPRGSRVLVPLCGKSLDMRWLADQGLRVLGVELSPLAVEQFFEEQGLQAAIHESAAGRHYVAGDIEIVCGDIFALDAQTLADCRGVFDRAALIALPPEMRASYVQHIYSQLPDDYAGLLVTLDYPQQQMDGPPFSVNDAEVQALYGPHSVAEQVYRRDTLEKEPKFAERGLTRLETLVYRLGRKG</sequence>
<dbReference type="Pfam" id="PF05724">
    <property type="entry name" value="TPMT"/>
    <property type="match status" value="1"/>
</dbReference>
<proteinExistence type="inferred from homology"/>